<keyword evidence="9" id="KW-0472">Membrane</keyword>
<dbReference type="InterPro" id="IPR001433">
    <property type="entry name" value="OxRdtase_FAD/NAD-bd"/>
</dbReference>
<organism evidence="11 12">
    <name type="scientific">Candidatus Uhrbacteria bacterium RIFOXYB2_FULL_45_11</name>
    <dbReference type="NCBI Taxonomy" id="1802421"/>
    <lineage>
        <taxon>Bacteria</taxon>
        <taxon>Candidatus Uhriibacteriota</taxon>
    </lineage>
</organism>
<dbReference type="Proteomes" id="UP000177331">
    <property type="component" value="Unassembled WGS sequence"/>
</dbReference>
<sequence>MTFPLKRLDAFLNSITMYSLMLNGLFALAGVAVLFAILGWISFSPIQMIASFFILTIVSHVANLLFEKLTRAAVNLESVYITALLLFFILDPNVSSLYNVSMLAAAAVIAQASKYVFAIGRRHVFNPVAISAVVLGLFGVTSVLWWIATPFLFPFVLVFGLMVVRKIRRFEEVGAFAIGAILVALFRGVPILSLFLSWPLVFFGTLMLTEPRTAPAMKRHQMLFGAGVGLLFSSMLSIGSVSITPELALCLLNIFAFCVSPRDVVRLKFKSMTHETDQVCDFTFTPDRKLHFRAGQYLEWTLPLKKPDNRGNRRYFTIASAPSDEEVHLGVRIDQAHSSAFKKQLLEMKPGDELVGSHLAGEFTLPKDPSQKMVWIAGGIGVTPFRSMMRELAHTKQKRDIHLFYCANTEGDFAYKKEFEEGCTVTGVCLGLVVAKPASTWTGMCGFLTREMIEKEVPDFASRTFYFSGPPMMVENYVRLVESMGISKRQIKTDYFPGF</sequence>
<dbReference type="GO" id="GO:0046872">
    <property type="term" value="F:metal ion binding"/>
    <property type="evidence" value="ECO:0007669"/>
    <property type="project" value="UniProtKB-KW"/>
</dbReference>
<dbReference type="EMBL" id="MGFD01000001">
    <property type="protein sequence ID" value="OGL99818.1"/>
    <property type="molecule type" value="Genomic_DNA"/>
</dbReference>
<dbReference type="AlphaFoldDB" id="A0A1F7WBP7"/>
<dbReference type="GO" id="GO:0051537">
    <property type="term" value="F:2 iron, 2 sulfur cluster binding"/>
    <property type="evidence" value="ECO:0007669"/>
    <property type="project" value="UniProtKB-KW"/>
</dbReference>
<evidence type="ECO:0000256" key="8">
    <source>
        <dbReference type="ARBA" id="ARBA00023014"/>
    </source>
</evidence>
<feature type="transmembrane region" description="Helical" evidence="9">
    <location>
        <begin position="146"/>
        <end position="164"/>
    </location>
</feature>
<evidence type="ECO:0000313" key="12">
    <source>
        <dbReference type="Proteomes" id="UP000177331"/>
    </source>
</evidence>
<keyword evidence="4" id="KW-0479">Metal-binding</keyword>
<dbReference type="Pfam" id="PF00175">
    <property type="entry name" value="NAD_binding_1"/>
    <property type="match status" value="1"/>
</dbReference>
<keyword evidence="5" id="KW-0274">FAD</keyword>
<dbReference type="PRINTS" id="PR00410">
    <property type="entry name" value="PHEHYDRXLASE"/>
</dbReference>
<feature type="transmembrane region" description="Helical" evidence="9">
    <location>
        <begin position="49"/>
        <end position="66"/>
    </location>
</feature>
<dbReference type="InterPro" id="IPR001709">
    <property type="entry name" value="Flavoprot_Pyr_Nucl_cyt_Rdtase"/>
</dbReference>
<keyword evidence="3" id="KW-0001">2Fe-2S</keyword>
<dbReference type="InterPro" id="IPR050415">
    <property type="entry name" value="MRET"/>
</dbReference>
<dbReference type="CDD" id="cd00322">
    <property type="entry name" value="FNR_like"/>
    <property type="match status" value="1"/>
</dbReference>
<dbReference type="PRINTS" id="PR00371">
    <property type="entry name" value="FPNCR"/>
</dbReference>
<keyword evidence="9" id="KW-1133">Transmembrane helix</keyword>
<dbReference type="Gene3D" id="2.40.30.10">
    <property type="entry name" value="Translation factors"/>
    <property type="match status" value="1"/>
</dbReference>
<evidence type="ECO:0000256" key="2">
    <source>
        <dbReference type="ARBA" id="ARBA00022630"/>
    </source>
</evidence>
<keyword evidence="2" id="KW-0285">Flavoprotein</keyword>
<keyword evidence="6" id="KW-0560">Oxidoreductase</keyword>
<dbReference type="SUPFAM" id="SSF52343">
    <property type="entry name" value="Ferredoxin reductase-like, C-terminal NADP-linked domain"/>
    <property type="match status" value="1"/>
</dbReference>
<dbReference type="InterPro" id="IPR017927">
    <property type="entry name" value="FAD-bd_FR_type"/>
</dbReference>
<dbReference type="PANTHER" id="PTHR47354:SF6">
    <property type="entry name" value="NADH OXIDOREDUCTASE HCR"/>
    <property type="match status" value="1"/>
</dbReference>
<evidence type="ECO:0000256" key="1">
    <source>
        <dbReference type="ARBA" id="ARBA00001974"/>
    </source>
</evidence>
<keyword evidence="9" id="KW-0812">Transmembrane</keyword>
<dbReference type="PANTHER" id="PTHR47354">
    <property type="entry name" value="NADH OXIDOREDUCTASE HCR"/>
    <property type="match status" value="1"/>
</dbReference>
<evidence type="ECO:0000256" key="6">
    <source>
        <dbReference type="ARBA" id="ARBA00023002"/>
    </source>
</evidence>
<dbReference type="SUPFAM" id="SSF63380">
    <property type="entry name" value="Riboflavin synthase domain-like"/>
    <property type="match status" value="1"/>
</dbReference>
<dbReference type="PROSITE" id="PS51384">
    <property type="entry name" value="FAD_FR"/>
    <property type="match status" value="1"/>
</dbReference>
<comment type="caution">
    <text evidence="11">The sequence shown here is derived from an EMBL/GenBank/DDBJ whole genome shotgun (WGS) entry which is preliminary data.</text>
</comment>
<dbReference type="Gene3D" id="3.40.50.80">
    <property type="entry name" value="Nucleotide-binding domain of ferredoxin-NADP reductase (FNR) module"/>
    <property type="match status" value="1"/>
</dbReference>
<feature type="transmembrane region" description="Helical" evidence="9">
    <location>
        <begin position="96"/>
        <end position="117"/>
    </location>
</feature>
<keyword evidence="8" id="KW-0411">Iron-sulfur</keyword>
<proteinExistence type="predicted"/>
<evidence type="ECO:0000256" key="5">
    <source>
        <dbReference type="ARBA" id="ARBA00022827"/>
    </source>
</evidence>
<feature type="transmembrane region" description="Helical" evidence="9">
    <location>
        <begin position="176"/>
        <end position="202"/>
    </location>
</feature>
<feature type="transmembrane region" description="Helical" evidence="9">
    <location>
        <begin position="20"/>
        <end position="43"/>
    </location>
</feature>
<evidence type="ECO:0000256" key="4">
    <source>
        <dbReference type="ARBA" id="ARBA00022723"/>
    </source>
</evidence>
<evidence type="ECO:0000256" key="3">
    <source>
        <dbReference type="ARBA" id="ARBA00022714"/>
    </source>
</evidence>
<feature type="domain" description="FAD-binding FR-type" evidence="10">
    <location>
        <begin position="262"/>
        <end position="366"/>
    </location>
</feature>
<evidence type="ECO:0000256" key="7">
    <source>
        <dbReference type="ARBA" id="ARBA00023004"/>
    </source>
</evidence>
<protein>
    <recommendedName>
        <fullName evidence="10">FAD-binding FR-type domain-containing protein</fullName>
    </recommendedName>
</protein>
<name>A0A1F7WBP7_9BACT</name>
<accession>A0A1F7WBP7</accession>
<feature type="transmembrane region" description="Helical" evidence="9">
    <location>
        <begin position="73"/>
        <end position="90"/>
    </location>
</feature>
<gene>
    <name evidence="11" type="ORF">A2318_03030</name>
</gene>
<keyword evidence="7" id="KW-0408">Iron</keyword>
<evidence type="ECO:0000313" key="11">
    <source>
        <dbReference type="EMBL" id="OGL99818.1"/>
    </source>
</evidence>
<evidence type="ECO:0000256" key="9">
    <source>
        <dbReference type="SAM" id="Phobius"/>
    </source>
</evidence>
<feature type="transmembrane region" description="Helical" evidence="9">
    <location>
        <begin position="124"/>
        <end position="140"/>
    </location>
</feature>
<reference evidence="11 12" key="1">
    <citation type="journal article" date="2016" name="Nat. Commun.">
        <title>Thousands of microbial genomes shed light on interconnected biogeochemical processes in an aquifer system.</title>
        <authorList>
            <person name="Anantharaman K."/>
            <person name="Brown C.T."/>
            <person name="Hug L.A."/>
            <person name="Sharon I."/>
            <person name="Castelle C.J."/>
            <person name="Probst A.J."/>
            <person name="Thomas B.C."/>
            <person name="Singh A."/>
            <person name="Wilkins M.J."/>
            <person name="Karaoz U."/>
            <person name="Brodie E.L."/>
            <person name="Williams K.H."/>
            <person name="Hubbard S.S."/>
            <person name="Banfield J.F."/>
        </authorList>
    </citation>
    <scope>NUCLEOTIDE SEQUENCE [LARGE SCALE GENOMIC DNA]</scope>
</reference>
<dbReference type="InterPro" id="IPR039261">
    <property type="entry name" value="FNR_nucleotide-bd"/>
</dbReference>
<dbReference type="STRING" id="1802421.A2318_03030"/>
<evidence type="ECO:0000259" key="10">
    <source>
        <dbReference type="PROSITE" id="PS51384"/>
    </source>
</evidence>
<comment type="cofactor">
    <cofactor evidence="1">
        <name>FAD</name>
        <dbReference type="ChEBI" id="CHEBI:57692"/>
    </cofactor>
</comment>
<dbReference type="GO" id="GO:0016491">
    <property type="term" value="F:oxidoreductase activity"/>
    <property type="evidence" value="ECO:0007669"/>
    <property type="project" value="UniProtKB-KW"/>
</dbReference>
<dbReference type="InterPro" id="IPR017938">
    <property type="entry name" value="Riboflavin_synthase-like_b-brl"/>
</dbReference>